<evidence type="ECO:0000313" key="2">
    <source>
        <dbReference type="Proteomes" id="UP000020218"/>
    </source>
</evidence>
<organism evidence="1 2">
    <name type="scientific">Candidatus Accumulibacter adjunctus</name>
    <dbReference type="NCBI Taxonomy" id="1454001"/>
    <lineage>
        <taxon>Bacteria</taxon>
        <taxon>Pseudomonadati</taxon>
        <taxon>Pseudomonadota</taxon>
        <taxon>Betaproteobacteria</taxon>
        <taxon>Candidatus Accumulibacter</taxon>
    </lineage>
</organism>
<keyword evidence="2" id="KW-1185">Reference proteome</keyword>
<comment type="caution">
    <text evidence="1">The sequence shown here is derived from an EMBL/GenBank/DDBJ whole genome shotgun (WGS) entry which is preliminary data.</text>
</comment>
<proteinExistence type="predicted"/>
<gene>
    <name evidence="1" type="ORF">AW08_02280</name>
</gene>
<dbReference type="AlphaFoldDB" id="A0A011MBS0"/>
<evidence type="ECO:0000313" key="1">
    <source>
        <dbReference type="EMBL" id="EXI67178.1"/>
    </source>
</evidence>
<dbReference type="EMBL" id="JFAX01000012">
    <property type="protein sequence ID" value="EXI67178.1"/>
    <property type="molecule type" value="Genomic_DNA"/>
</dbReference>
<accession>A0A011MBS0</accession>
<sequence>MTPATAASAAPSMKVSEIVRSTLMPSSAVIVRSCSHERCWRPKEVLPISQVNAAISAMVTTTIRICV</sequence>
<dbReference type="Proteomes" id="UP000020218">
    <property type="component" value="Unassembled WGS sequence"/>
</dbReference>
<name>A0A011MBS0_9PROT</name>
<reference evidence="1" key="1">
    <citation type="submission" date="2014-02" db="EMBL/GenBank/DDBJ databases">
        <title>Expanding our view of genomic diversity in Candidatus Accumulibacter clades.</title>
        <authorList>
            <person name="Skennerton C.T."/>
            <person name="Barr J.J."/>
            <person name="Slater F.R."/>
            <person name="Bond P.L."/>
            <person name="Tyson G.W."/>
        </authorList>
    </citation>
    <scope>NUCLEOTIDE SEQUENCE [LARGE SCALE GENOMIC DNA]</scope>
</reference>
<protein>
    <submittedName>
        <fullName evidence="1">Uncharacterized protein</fullName>
    </submittedName>
</protein>